<dbReference type="Proteomes" id="UP000069902">
    <property type="component" value="Chromosome cPNK"/>
</dbReference>
<dbReference type="RefSeq" id="WP_059062133.1">
    <property type="nucleotide sequence ID" value="NZ_LN879502.1"/>
</dbReference>
<dbReference type="InParanoid" id="A0A0U5JDD7"/>
<keyword evidence="1" id="KW-1133">Transmembrane helix</keyword>
<evidence type="ECO:0000313" key="3">
    <source>
        <dbReference type="EMBL" id="CUI17896.1"/>
    </source>
</evidence>
<name>A0A0U5JDD7_9BACT</name>
<accession>A0A0U5JDD7</accession>
<dbReference type="PANTHER" id="PTHR42208">
    <property type="entry name" value="HEAVY METAL TRANSPORTER-RELATED"/>
    <property type="match status" value="1"/>
</dbReference>
<dbReference type="PATRIC" id="fig|389348.3.peg.2580"/>
<feature type="transmembrane region" description="Helical" evidence="1">
    <location>
        <begin position="155"/>
        <end position="176"/>
    </location>
</feature>
<evidence type="ECO:0000259" key="2">
    <source>
        <dbReference type="Pfam" id="PF13386"/>
    </source>
</evidence>
<feature type="transmembrane region" description="Helical" evidence="1">
    <location>
        <begin position="36"/>
        <end position="60"/>
    </location>
</feature>
<dbReference type="KEGG" id="pnl:PNK_2298"/>
<sequence>MTLFFTLLPLYLFGNIHCLGMCGPLVMMLGKHRYRFLYFGGRILSFSLAGLLAGEAGAVVQVFLKEYHLAEIISLICGLLIIYWGFSLLFHWKFFKGMAQWKSLAGLNKTLSSLLLKDTSGSTFLFGFLTVLLPCGQTLVVFSACALVGDGAIGLFNGFAFALLTTPSLILAMHAYTFFGKLKRHANTVLGISSIAVGILACCRGLAEMGWISHLILNPDSPTLYHIVIF</sequence>
<feature type="transmembrane region" description="Helical" evidence="1">
    <location>
        <begin position="72"/>
        <end position="92"/>
    </location>
</feature>
<organism evidence="3 4">
    <name type="scientific">Candidatus Protochlamydia naegleriophila</name>
    <dbReference type="NCBI Taxonomy" id="389348"/>
    <lineage>
        <taxon>Bacteria</taxon>
        <taxon>Pseudomonadati</taxon>
        <taxon>Chlamydiota</taxon>
        <taxon>Chlamydiia</taxon>
        <taxon>Parachlamydiales</taxon>
        <taxon>Parachlamydiaceae</taxon>
        <taxon>Candidatus Protochlamydia</taxon>
    </lineage>
</organism>
<protein>
    <recommendedName>
        <fullName evidence="2">Urease accessory protein UreH-like transmembrane domain-containing protein</fullName>
    </recommendedName>
</protein>
<dbReference type="Pfam" id="PF13386">
    <property type="entry name" value="DsbD_2"/>
    <property type="match status" value="1"/>
</dbReference>
<proteinExistence type="predicted"/>
<keyword evidence="1" id="KW-0812">Transmembrane</keyword>
<evidence type="ECO:0000256" key="1">
    <source>
        <dbReference type="SAM" id="Phobius"/>
    </source>
</evidence>
<dbReference type="EMBL" id="LN879502">
    <property type="protein sequence ID" value="CUI17896.1"/>
    <property type="molecule type" value="Genomic_DNA"/>
</dbReference>
<evidence type="ECO:0000313" key="4">
    <source>
        <dbReference type="Proteomes" id="UP000069902"/>
    </source>
</evidence>
<feature type="transmembrane region" description="Helical" evidence="1">
    <location>
        <begin position="188"/>
        <end position="207"/>
    </location>
</feature>
<dbReference type="STRING" id="389348.PNK_2298"/>
<keyword evidence="4" id="KW-1185">Reference proteome</keyword>
<dbReference type="InterPro" id="IPR039447">
    <property type="entry name" value="UreH-like_TM_dom"/>
</dbReference>
<feature type="domain" description="Urease accessory protein UreH-like transmembrane" evidence="2">
    <location>
        <begin position="7"/>
        <end position="199"/>
    </location>
</feature>
<dbReference type="AlphaFoldDB" id="A0A0U5JDD7"/>
<feature type="transmembrane region" description="Helical" evidence="1">
    <location>
        <begin position="6"/>
        <end position="29"/>
    </location>
</feature>
<dbReference type="PANTHER" id="PTHR42208:SF1">
    <property type="entry name" value="HEAVY METAL TRANSPORTER"/>
    <property type="match status" value="1"/>
</dbReference>
<keyword evidence="1" id="KW-0472">Membrane</keyword>
<gene>
    <name evidence="3" type="ORF">PNK_2298</name>
</gene>
<feature type="transmembrane region" description="Helical" evidence="1">
    <location>
        <begin position="124"/>
        <end position="149"/>
    </location>
</feature>
<reference evidence="4" key="1">
    <citation type="submission" date="2015-09" db="EMBL/GenBank/DDBJ databases">
        <authorList>
            <person name="Bertelli C."/>
        </authorList>
    </citation>
    <scope>NUCLEOTIDE SEQUENCE [LARGE SCALE GENOMIC DNA]</scope>
    <source>
        <strain evidence="4">KNic</strain>
    </source>
</reference>